<evidence type="ECO:0000256" key="3">
    <source>
        <dbReference type="ARBA" id="ARBA00023125"/>
    </source>
</evidence>
<feature type="domain" description="HTH lacI-type" evidence="5">
    <location>
        <begin position="8"/>
        <end position="62"/>
    </location>
</feature>
<evidence type="ECO:0000313" key="7">
    <source>
        <dbReference type="Proteomes" id="UP001347146"/>
    </source>
</evidence>
<dbReference type="SUPFAM" id="SSF47413">
    <property type="entry name" value="lambda repressor-like DNA-binding domains"/>
    <property type="match status" value="1"/>
</dbReference>
<dbReference type="PROSITE" id="PS50932">
    <property type="entry name" value="HTH_LACI_2"/>
    <property type="match status" value="1"/>
</dbReference>
<dbReference type="Gene3D" id="3.40.50.2300">
    <property type="match status" value="2"/>
</dbReference>
<dbReference type="Pfam" id="PF00356">
    <property type="entry name" value="LacI"/>
    <property type="match status" value="1"/>
</dbReference>
<dbReference type="InterPro" id="IPR000843">
    <property type="entry name" value="HTH_LacI"/>
</dbReference>
<evidence type="ECO:0000313" key="6">
    <source>
        <dbReference type="EMBL" id="MEE3852976.1"/>
    </source>
</evidence>
<dbReference type="Proteomes" id="UP001347146">
    <property type="component" value="Unassembled WGS sequence"/>
</dbReference>
<dbReference type="Gene3D" id="1.10.260.40">
    <property type="entry name" value="lambda repressor-like DNA-binding domains"/>
    <property type="match status" value="1"/>
</dbReference>
<dbReference type="InterPro" id="IPR010982">
    <property type="entry name" value="Lambda_DNA-bd_dom_sf"/>
</dbReference>
<dbReference type="GO" id="GO:0003677">
    <property type="term" value="F:DNA binding"/>
    <property type="evidence" value="ECO:0007669"/>
    <property type="project" value="UniProtKB-KW"/>
</dbReference>
<dbReference type="SMART" id="SM00354">
    <property type="entry name" value="HTH_LACI"/>
    <property type="match status" value="1"/>
</dbReference>
<organism evidence="6 7">
    <name type="scientific">Gordonia sesuvii</name>
    <dbReference type="NCBI Taxonomy" id="3116777"/>
    <lineage>
        <taxon>Bacteria</taxon>
        <taxon>Bacillati</taxon>
        <taxon>Actinomycetota</taxon>
        <taxon>Actinomycetes</taxon>
        <taxon>Mycobacteriales</taxon>
        <taxon>Gordoniaceae</taxon>
        <taxon>Gordonia</taxon>
    </lineage>
</organism>
<keyword evidence="4" id="KW-0804">Transcription</keyword>
<sequence>MASRSSRPTMQDVADRVGVSKATVSLVFRKAPGVGDKTREDVLRAADDLGYRMNRAAALMTARRSHLLGVSAQISNSFHAEIVENIVTEADLVGYEVVLGAVTPTHGEERVIETLIDFRCEGMLLIGPELPGTSISNLGNRLPTVVIGRRVGVGSTDVVRSNDGRGIAGVVDHLVELGHENVVHVAAGRGVIAGDRRRGFEQAMRRHGFGTEGAVLDAGDFTEEAGMEAARSLLESELPTAVVCANDRLAVGVLEVLRRKGVDIPGEVSVTGYDDSILARMGNVDLTTVSQQPAEQARQAIQAVVSRLDRGRTDRVSKTLTPEIVVRKTTAAPRAGRHSGQARGG</sequence>
<keyword evidence="2" id="KW-0805">Transcription regulation</keyword>
<dbReference type="SUPFAM" id="SSF53822">
    <property type="entry name" value="Periplasmic binding protein-like I"/>
    <property type="match status" value="1"/>
</dbReference>
<reference evidence="6 7" key="1">
    <citation type="submission" date="2024-01" db="EMBL/GenBank/DDBJ databases">
        <title>Draft genome sequence of Gordonia sp. LSe1-13.</title>
        <authorList>
            <person name="Suphannarot A."/>
            <person name="Mingma R."/>
        </authorList>
    </citation>
    <scope>NUCLEOTIDE SEQUENCE [LARGE SCALE GENOMIC DNA]</scope>
    <source>
        <strain evidence="6 7">LSe1-13</strain>
    </source>
</reference>
<dbReference type="EMBL" id="JAZDUF010000008">
    <property type="protein sequence ID" value="MEE3852976.1"/>
    <property type="molecule type" value="Genomic_DNA"/>
</dbReference>
<dbReference type="PANTHER" id="PTHR30146">
    <property type="entry name" value="LACI-RELATED TRANSCRIPTIONAL REPRESSOR"/>
    <property type="match status" value="1"/>
</dbReference>
<gene>
    <name evidence="6" type="ORF">VZC37_21745</name>
</gene>
<comment type="caution">
    <text evidence="6">The sequence shown here is derived from an EMBL/GenBank/DDBJ whole genome shotgun (WGS) entry which is preliminary data.</text>
</comment>
<dbReference type="InterPro" id="IPR028082">
    <property type="entry name" value="Peripla_BP_I"/>
</dbReference>
<keyword evidence="1" id="KW-0678">Repressor</keyword>
<dbReference type="Pfam" id="PF13377">
    <property type="entry name" value="Peripla_BP_3"/>
    <property type="match status" value="1"/>
</dbReference>
<evidence type="ECO:0000259" key="5">
    <source>
        <dbReference type="PROSITE" id="PS50932"/>
    </source>
</evidence>
<keyword evidence="3 6" id="KW-0238">DNA-binding</keyword>
<keyword evidence="7" id="KW-1185">Reference proteome</keyword>
<accession>A0ABU7MK35</accession>
<dbReference type="PANTHER" id="PTHR30146:SF148">
    <property type="entry name" value="HTH-TYPE TRANSCRIPTIONAL REPRESSOR PURR-RELATED"/>
    <property type="match status" value="1"/>
</dbReference>
<dbReference type="CDD" id="cd01392">
    <property type="entry name" value="HTH_LacI"/>
    <property type="match status" value="1"/>
</dbReference>
<dbReference type="CDD" id="cd06267">
    <property type="entry name" value="PBP1_LacI_sugar_binding-like"/>
    <property type="match status" value="1"/>
</dbReference>
<protein>
    <submittedName>
        <fullName evidence="6">LacI family DNA-binding transcriptional regulator</fullName>
    </submittedName>
</protein>
<evidence type="ECO:0000256" key="4">
    <source>
        <dbReference type="ARBA" id="ARBA00023163"/>
    </source>
</evidence>
<evidence type="ECO:0000256" key="1">
    <source>
        <dbReference type="ARBA" id="ARBA00022491"/>
    </source>
</evidence>
<evidence type="ECO:0000256" key="2">
    <source>
        <dbReference type="ARBA" id="ARBA00023015"/>
    </source>
</evidence>
<proteinExistence type="predicted"/>
<dbReference type="RefSeq" id="WP_330435686.1">
    <property type="nucleotide sequence ID" value="NZ_JAZDUF010000008.1"/>
</dbReference>
<name>A0ABU7MK35_9ACTN</name>
<dbReference type="InterPro" id="IPR046335">
    <property type="entry name" value="LacI/GalR-like_sensor"/>
</dbReference>